<gene>
    <name evidence="2" type="ORF">AKJ43_02275</name>
</gene>
<dbReference type="InterPro" id="IPR011010">
    <property type="entry name" value="DNA_brk_join_enz"/>
</dbReference>
<sequence length="108" mass="12842">MLKKVADEAGLNGNEKYGRMRAHGLGKFFVTQLTNHGVEDKIVNFFIGHKIPDVDEVYWCRRIERLRKIYSERKKHLNPLSQSRQFDLNDFKDIKAKIRQLEKKNRRA</sequence>
<protein>
    <submittedName>
        <fullName evidence="2">Uncharacterized protein</fullName>
    </submittedName>
</protein>
<dbReference type="InterPro" id="IPR013762">
    <property type="entry name" value="Integrase-like_cat_sf"/>
</dbReference>
<keyword evidence="1" id="KW-0233">DNA recombination</keyword>
<dbReference type="AlphaFoldDB" id="A0A133V6W8"/>
<dbReference type="GO" id="GO:0006310">
    <property type="term" value="P:DNA recombination"/>
    <property type="evidence" value="ECO:0007669"/>
    <property type="project" value="UniProtKB-KW"/>
</dbReference>
<comment type="caution">
    <text evidence="2">The sequence shown here is derived from an EMBL/GenBank/DDBJ whole genome shotgun (WGS) entry which is preliminary data.</text>
</comment>
<evidence type="ECO:0000313" key="2">
    <source>
        <dbReference type="EMBL" id="KXB02190.1"/>
    </source>
</evidence>
<reference evidence="2 3" key="1">
    <citation type="journal article" date="2016" name="Sci. Rep.">
        <title>Metabolic traits of an uncultured archaeal lineage -MSBL1- from brine pools of the Red Sea.</title>
        <authorList>
            <person name="Mwirichia R."/>
            <person name="Alam I."/>
            <person name="Rashid M."/>
            <person name="Vinu M."/>
            <person name="Ba-Alawi W."/>
            <person name="Anthony Kamau A."/>
            <person name="Kamanda Ngugi D."/>
            <person name="Goker M."/>
            <person name="Klenk H.P."/>
            <person name="Bajic V."/>
            <person name="Stingl U."/>
        </authorList>
    </citation>
    <scope>NUCLEOTIDE SEQUENCE [LARGE SCALE GENOMIC DNA]</scope>
    <source>
        <strain evidence="2">SCGC-AAA261D19</strain>
    </source>
</reference>
<dbReference type="Proteomes" id="UP000070400">
    <property type="component" value="Unassembled WGS sequence"/>
</dbReference>
<dbReference type="GO" id="GO:0003677">
    <property type="term" value="F:DNA binding"/>
    <property type="evidence" value="ECO:0007669"/>
    <property type="project" value="InterPro"/>
</dbReference>
<evidence type="ECO:0000256" key="1">
    <source>
        <dbReference type="ARBA" id="ARBA00023172"/>
    </source>
</evidence>
<evidence type="ECO:0000313" key="3">
    <source>
        <dbReference type="Proteomes" id="UP000070400"/>
    </source>
</evidence>
<accession>A0A133V6W8</accession>
<dbReference type="GO" id="GO:0015074">
    <property type="term" value="P:DNA integration"/>
    <property type="evidence" value="ECO:0007669"/>
    <property type="project" value="InterPro"/>
</dbReference>
<dbReference type="SUPFAM" id="SSF56349">
    <property type="entry name" value="DNA breaking-rejoining enzymes"/>
    <property type="match status" value="1"/>
</dbReference>
<organism evidence="2 3">
    <name type="scientific">candidate division MSBL1 archaeon SCGC-AAA261D19</name>
    <dbReference type="NCBI Taxonomy" id="1698273"/>
    <lineage>
        <taxon>Archaea</taxon>
        <taxon>Methanobacteriati</taxon>
        <taxon>Methanobacteriota</taxon>
        <taxon>candidate division MSBL1</taxon>
    </lineage>
</organism>
<keyword evidence="3" id="KW-1185">Reference proteome</keyword>
<proteinExistence type="predicted"/>
<dbReference type="EMBL" id="LHXX01000022">
    <property type="protein sequence ID" value="KXB02190.1"/>
    <property type="molecule type" value="Genomic_DNA"/>
</dbReference>
<name>A0A133V6W8_9EURY</name>
<dbReference type="Gene3D" id="1.10.443.10">
    <property type="entry name" value="Intergrase catalytic core"/>
    <property type="match status" value="1"/>
</dbReference>